<dbReference type="Gene3D" id="3.40.50.1580">
    <property type="entry name" value="Nucleoside phosphorylase domain"/>
    <property type="match status" value="1"/>
</dbReference>
<name>A0ABN8NFY8_9CNID</name>
<reference evidence="6 7" key="1">
    <citation type="submission" date="2022-05" db="EMBL/GenBank/DDBJ databases">
        <authorList>
            <consortium name="Genoscope - CEA"/>
            <person name="William W."/>
        </authorList>
    </citation>
    <scope>NUCLEOTIDE SEQUENCE [LARGE SCALE GENOMIC DNA]</scope>
</reference>
<dbReference type="Gene3D" id="3.80.10.10">
    <property type="entry name" value="Ribonuclease Inhibitor"/>
    <property type="match status" value="4"/>
</dbReference>
<keyword evidence="2" id="KW-0547">Nucleotide-binding</keyword>
<evidence type="ECO:0000256" key="2">
    <source>
        <dbReference type="ARBA" id="ARBA00022741"/>
    </source>
</evidence>
<dbReference type="InterPro" id="IPR001611">
    <property type="entry name" value="Leu-rich_rpt"/>
</dbReference>
<protein>
    <recommendedName>
        <fullName evidence="5">NACHT domain-containing protein</fullName>
    </recommendedName>
</protein>
<organism evidence="6 7">
    <name type="scientific">Porites lobata</name>
    <dbReference type="NCBI Taxonomy" id="104759"/>
    <lineage>
        <taxon>Eukaryota</taxon>
        <taxon>Metazoa</taxon>
        <taxon>Cnidaria</taxon>
        <taxon>Anthozoa</taxon>
        <taxon>Hexacorallia</taxon>
        <taxon>Scleractinia</taxon>
        <taxon>Fungiina</taxon>
        <taxon>Poritidae</taxon>
        <taxon>Porites</taxon>
    </lineage>
</organism>
<dbReference type="Pfam" id="PF01048">
    <property type="entry name" value="PNP_UDP_1"/>
    <property type="match status" value="1"/>
</dbReference>
<dbReference type="InterPro" id="IPR027417">
    <property type="entry name" value="P-loop_NTPase"/>
</dbReference>
<dbReference type="Gene3D" id="3.40.50.300">
    <property type="entry name" value="P-loop containing nucleotide triphosphate hydrolases"/>
    <property type="match status" value="1"/>
</dbReference>
<dbReference type="SUPFAM" id="SSF52540">
    <property type="entry name" value="P-loop containing nucleoside triphosphate hydrolases"/>
    <property type="match status" value="1"/>
</dbReference>
<evidence type="ECO:0000256" key="1">
    <source>
        <dbReference type="ARBA" id="ARBA00022737"/>
    </source>
</evidence>
<proteinExistence type="predicted"/>
<dbReference type="SMART" id="SM00368">
    <property type="entry name" value="LRR_RI"/>
    <property type="match status" value="14"/>
</dbReference>
<dbReference type="PANTHER" id="PTHR24111">
    <property type="entry name" value="LEUCINE-RICH REPEAT-CONTAINING PROTEIN 34"/>
    <property type="match status" value="1"/>
</dbReference>
<sequence length="1196" mass="131151">MRKTNMSEAATNYDSNNSNAGPPQLAAGLLSIRDVTTTSKQPDLPVDILLVTVKECEFLACYNELKDPFRCYFDDLGYVYFADVVGSQPGRVKVALMKCHQGSNGPGGSLTAVKNAAPILRPKAVISVGACSGLNPDKTKLGDVVVSAKLTTYASKVVTSDQEQWAGISSYVSRRFLNIITNCADGWQPPLKNPEDRHINVHNNGEFLSGPEQIRAEWRRKELLDRHSLATGVEMEGEGVFTAAFDTHLEWLIVKGVSDFANGEQVNAESWEACASAMAASLVSHILSDPCVFGTWPHYQGPVLSNIIKEIRQLYQGREGKLAPFAWCDYPNFNLNDIFTRLKIVNKETTRGTLTDDEITNLTGIFRPHPKCLKPSKVLIEGDPGMGKTTYSQKLAYDWANKQSEWDESFPEIDVLLLLRCNDIKSSIWKAIEDQILSEDMDKKAKETFFKYIKENQSKVLLLLDGLDEVDPNKEELFLSLAQGKLLPSCYVVITSRHEVGKKVNRHCDTWWEILGFTKEDSKSFMRKYFQDKDHLAEELIEELAVRPYRTSFRDGPSENRLADLTKNPLNMALLCTIFEHSKAVFEGSRTRLYIEITLLVLRRYEEKNGLESSKDLTVVYREDLLLLGRFALDSLCKGELYFEKGEEDFKFMNFGFLSLQQVGTTSKPCTRCAFLHKSFQEFFAGFFLAFQIINRQNDFVNVLTDERYSNELKEVFFFMSGIIASESKDTGESIFISMAEHISGLFRASHQKVKSYMTLACACLHEYDFSLAEWLWEDEPVTCSEHTFGMHLDMSSLTEVDLSYTEVVDVGANVISVVLEKNSSLTDLDFSFNGVSSDGASSLSRALTKNSSLTALNLGGNKFIEDIGAYSLSQALKANSFLTSLDLEGDSIGDDGSSSLSEALTANSSLTFLGLSRNGIGDAGASSLSEALTANSSLTFLDLRDNSIGDAGASSLSKALIANSSLTYLDLGLNSIGDAGASCLFNAFAFNSSLTYLSLALNSIGEAGAFFLSTALKANSSLTHLDLRGNSIGNAGASSLSEALTVNSSLTYVDLHGNSIGDAGAFSLSNALKFNSSLAILNLRGNSISDVGVYFLSDIFKFNSSMTKLNLRGNSFGDVGAFFLSTIFTANCSLTDLDLSGNVIGDTGASCLSQALAENFSSLNKLDLTDNSIGNTGAASFKEAPNINEKVDVRL</sequence>
<dbReference type="InterPro" id="IPR007111">
    <property type="entry name" value="NACHT_NTPase"/>
</dbReference>
<keyword evidence="7" id="KW-1185">Reference proteome</keyword>
<accession>A0ABN8NFY8</accession>
<feature type="domain" description="NACHT" evidence="5">
    <location>
        <begin position="376"/>
        <end position="497"/>
    </location>
</feature>
<dbReference type="SUPFAM" id="SSF53167">
    <property type="entry name" value="Purine and uridine phosphorylases"/>
    <property type="match status" value="1"/>
</dbReference>
<dbReference type="CDD" id="cd00116">
    <property type="entry name" value="LRR_RI"/>
    <property type="match status" value="1"/>
</dbReference>
<dbReference type="InterPro" id="IPR032675">
    <property type="entry name" value="LRR_dom_sf"/>
</dbReference>
<dbReference type="Pfam" id="PF13516">
    <property type="entry name" value="LRR_6"/>
    <property type="match status" value="12"/>
</dbReference>
<feature type="region of interest" description="Disordered" evidence="4">
    <location>
        <begin position="1"/>
        <end position="20"/>
    </location>
</feature>
<keyword evidence="3" id="KW-0067">ATP-binding</keyword>
<dbReference type="PROSITE" id="PS50837">
    <property type="entry name" value="NACHT"/>
    <property type="match status" value="1"/>
</dbReference>
<dbReference type="PANTHER" id="PTHR24111:SF0">
    <property type="entry name" value="LEUCINE-RICH REPEAT-CONTAINING PROTEIN"/>
    <property type="match status" value="1"/>
</dbReference>
<evidence type="ECO:0000256" key="3">
    <source>
        <dbReference type="ARBA" id="ARBA00022840"/>
    </source>
</evidence>
<dbReference type="Proteomes" id="UP001159405">
    <property type="component" value="Unassembled WGS sequence"/>
</dbReference>
<evidence type="ECO:0000313" key="6">
    <source>
        <dbReference type="EMBL" id="CAH3107779.1"/>
    </source>
</evidence>
<dbReference type="InterPro" id="IPR000845">
    <property type="entry name" value="Nucleoside_phosphorylase_d"/>
</dbReference>
<evidence type="ECO:0000259" key="5">
    <source>
        <dbReference type="PROSITE" id="PS50837"/>
    </source>
</evidence>
<evidence type="ECO:0000256" key="4">
    <source>
        <dbReference type="SAM" id="MobiDB-lite"/>
    </source>
</evidence>
<dbReference type="EMBL" id="CALNXK010000020">
    <property type="protein sequence ID" value="CAH3107779.1"/>
    <property type="molecule type" value="Genomic_DNA"/>
</dbReference>
<keyword evidence="1" id="KW-0677">Repeat</keyword>
<gene>
    <name evidence="6" type="ORF">PLOB_00016865</name>
</gene>
<dbReference type="InterPro" id="IPR052201">
    <property type="entry name" value="LRR-containing_regulator"/>
</dbReference>
<dbReference type="SUPFAM" id="SSF52047">
    <property type="entry name" value="RNI-like"/>
    <property type="match status" value="2"/>
</dbReference>
<comment type="caution">
    <text evidence="6">The sequence shown here is derived from an EMBL/GenBank/DDBJ whole genome shotgun (WGS) entry which is preliminary data.</text>
</comment>
<dbReference type="Pfam" id="PF05729">
    <property type="entry name" value="NACHT"/>
    <property type="match status" value="1"/>
</dbReference>
<dbReference type="InterPro" id="IPR035994">
    <property type="entry name" value="Nucleoside_phosphorylase_sf"/>
</dbReference>
<evidence type="ECO:0000313" key="7">
    <source>
        <dbReference type="Proteomes" id="UP001159405"/>
    </source>
</evidence>